<evidence type="ECO:0000313" key="1">
    <source>
        <dbReference type="EMBL" id="CAD1846971.1"/>
    </source>
</evidence>
<name>A0A6V7QVW0_ANACO</name>
<protein>
    <submittedName>
        <fullName evidence="1">Uncharacterized protein</fullName>
    </submittedName>
</protein>
<sequence length="192" mass="21397">MSRRPTPEYRLIGSDHHKHVRMSTNGKQAKSSSQVLGHHVSTWYNTSNLKARRFSSSTSRSGAVRACVRRSSIVRRPGEGVIPSFSTSRQVGFSYRVVDGGPGIDRSYIRLCEDTSTEIRLHTRLGRAHECRSGVWLCAFALMSLISGTSAYTVPNEIGSEVISLLFRLLRLHRLIEARASRARALPDESPC</sequence>
<dbReference type="EMBL" id="CAJEUB010000029">
    <property type="protein sequence ID" value="CAD1846971.1"/>
    <property type="molecule type" value="Genomic_DNA"/>
</dbReference>
<proteinExistence type="predicted"/>
<accession>A0A6V7QVW0</accession>
<dbReference type="AlphaFoldDB" id="A0A6V7QVW0"/>
<gene>
    <name evidence="1" type="ORF">CB5_LOCUS30182</name>
</gene>
<organism evidence="1">
    <name type="scientific">Ananas comosus var. bracteatus</name>
    <name type="common">red pineapple</name>
    <dbReference type="NCBI Taxonomy" id="296719"/>
    <lineage>
        <taxon>Eukaryota</taxon>
        <taxon>Viridiplantae</taxon>
        <taxon>Streptophyta</taxon>
        <taxon>Embryophyta</taxon>
        <taxon>Tracheophyta</taxon>
        <taxon>Spermatophyta</taxon>
        <taxon>Magnoliopsida</taxon>
        <taxon>Liliopsida</taxon>
        <taxon>Poales</taxon>
        <taxon>Bromeliaceae</taxon>
        <taxon>Bromelioideae</taxon>
        <taxon>Ananas</taxon>
    </lineage>
</organism>
<reference evidence="1" key="1">
    <citation type="submission" date="2020-07" db="EMBL/GenBank/DDBJ databases">
        <authorList>
            <person name="Lin J."/>
        </authorList>
    </citation>
    <scope>NUCLEOTIDE SEQUENCE</scope>
</reference>